<evidence type="ECO:0000313" key="2">
    <source>
        <dbReference type="Ensembl" id="ENSSOCP00000019653.1"/>
    </source>
</evidence>
<dbReference type="Proteomes" id="UP000694551">
    <property type="component" value="Unplaced"/>
</dbReference>
<reference evidence="2" key="2">
    <citation type="submission" date="2025-09" db="UniProtKB">
        <authorList>
            <consortium name="Ensembl"/>
        </authorList>
    </citation>
    <scope>IDENTIFICATION</scope>
</reference>
<accession>A0A8D0FNZ7</accession>
<name>A0A8D0FNZ7_STROC</name>
<reference evidence="2" key="1">
    <citation type="submission" date="2025-08" db="UniProtKB">
        <authorList>
            <consortium name="Ensembl"/>
        </authorList>
    </citation>
    <scope>IDENTIFICATION</scope>
</reference>
<keyword evidence="3" id="KW-1185">Reference proteome</keyword>
<dbReference type="AlphaFoldDB" id="A0A8D0FNZ7"/>
<evidence type="ECO:0000256" key="1">
    <source>
        <dbReference type="SAM" id="MobiDB-lite"/>
    </source>
</evidence>
<dbReference type="Ensembl" id="ENSSOCT00000020150.1">
    <property type="protein sequence ID" value="ENSSOCP00000019653.1"/>
    <property type="gene ID" value="ENSSOCG00000014715.1"/>
</dbReference>
<sequence length="103" mass="11235">FGDTQRGRVGAAWPVLGGPVCVHLSRMSRGCPQTSQVYPQMSHVCPQMSRVCPQSVSLSPFLSVPFGRGLQGGAPARLSPRSWDPPAAPFWTMATPQRFGRRR</sequence>
<evidence type="ECO:0000313" key="3">
    <source>
        <dbReference type="Proteomes" id="UP000694551"/>
    </source>
</evidence>
<protein>
    <submittedName>
        <fullName evidence="2">Uncharacterized protein</fullName>
    </submittedName>
</protein>
<organism evidence="2 3">
    <name type="scientific">Strix occidentalis caurina</name>
    <name type="common">northern spotted owl</name>
    <dbReference type="NCBI Taxonomy" id="311401"/>
    <lineage>
        <taxon>Eukaryota</taxon>
        <taxon>Metazoa</taxon>
        <taxon>Chordata</taxon>
        <taxon>Craniata</taxon>
        <taxon>Vertebrata</taxon>
        <taxon>Euteleostomi</taxon>
        <taxon>Archelosauria</taxon>
        <taxon>Archosauria</taxon>
        <taxon>Dinosauria</taxon>
        <taxon>Saurischia</taxon>
        <taxon>Theropoda</taxon>
        <taxon>Coelurosauria</taxon>
        <taxon>Aves</taxon>
        <taxon>Neognathae</taxon>
        <taxon>Neoaves</taxon>
        <taxon>Telluraves</taxon>
        <taxon>Strigiformes</taxon>
        <taxon>Strigidae</taxon>
        <taxon>Strix</taxon>
    </lineage>
</organism>
<proteinExistence type="predicted"/>
<feature type="region of interest" description="Disordered" evidence="1">
    <location>
        <begin position="74"/>
        <end position="103"/>
    </location>
</feature>